<reference evidence="1 2" key="1">
    <citation type="journal article" date="2021" name="BMC Biol.">
        <title>Horizontally acquired antibacterial genes associated with adaptive radiation of ladybird beetles.</title>
        <authorList>
            <person name="Li H.S."/>
            <person name="Tang X.F."/>
            <person name="Huang Y.H."/>
            <person name="Xu Z.Y."/>
            <person name="Chen M.L."/>
            <person name="Du X.Y."/>
            <person name="Qiu B.Y."/>
            <person name="Chen P.T."/>
            <person name="Zhang W."/>
            <person name="Slipinski A."/>
            <person name="Escalona H.E."/>
            <person name="Waterhouse R.M."/>
            <person name="Zwick A."/>
            <person name="Pang H."/>
        </authorList>
    </citation>
    <scope>NUCLEOTIDE SEQUENCE [LARGE SCALE GENOMIC DNA]</scope>
    <source>
        <strain evidence="1">SYSU2018</strain>
    </source>
</reference>
<organism evidence="1 2">
    <name type="scientific">Cryptolaemus montrouzieri</name>
    <dbReference type="NCBI Taxonomy" id="559131"/>
    <lineage>
        <taxon>Eukaryota</taxon>
        <taxon>Metazoa</taxon>
        <taxon>Ecdysozoa</taxon>
        <taxon>Arthropoda</taxon>
        <taxon>Hexapoda</taxon>
        <taxon>Insecta</taxon>
        <taxon>Pterygota</taxon>
        <taxon>Neoptera</taxon>
        <taxon>Endopterygota</taxon>
        <taxon>Coleoptera</taxon>
        <taxon>Polyphaga</taxon>
        <taxon>Cucujiformia</taxon>
        <taxon>Coccinelloidea</taxon>
        <taxon>Coccinellidae</taxon>
        <taxon>Scymninae</taxon>
        <taxon>Scymnini</taxon>
        <taxon>Cryptolaemus</taxon>
    </lineage>
</organism>
<evidence type="ECO:0000313" key="1">
    <source>
        <dbReference type="EMBL" id="KAL3266687.1"/>
    </source>
</evidence>
<accession>A0ABD2MK36</accession>
<proteinExistence type="predicted"/>
<name>A0ABD2MK36_9CUCU</name>
<gene>
    <name evidence="1" type="ORF">HHI36_010849</name>
</gene>
<dbReference type="Proteomes" id="UP001516400">
    <property type="component" value="Unassembled WGS sequence"/>
</dbReference>
<feature type="non-terminal residue" evidence="1">
    <location>
        <position position="1"/>
    </location>
</feature>
<evidence type="ECO:0000313" key="2">
    <source>
        <dbReference type="Proteomes" id="UP001516400"/>
    </source>
</evidence>
<sequence length="51" mass="5853">YGSQNIRILPELNIGFTAKDLQDALSTWIRLDHVKRDILGHIKATNHLNNK</sequence>
<dbReference type="EMBL" id="JABFTP020000001">
    <property type="protein sequence ID" value="KAL3266687.1"/>
    <property type="molecule type" value="Genomic_DNA"/>
</dbReference>
<keyword evidence="2" id="KW-1185">Reference proteome</keyword>
<dbReference type="AlphaFoldDB" id="A0ABD2MK36"/>
<protein>
    <submittedName>
        <fullName evidence="1">Uncharacterized protein</fullName>
    </submittedName>
</protein>
<comment type="caution">
    <text evidence="1">The sequence shown here is derived from an EMBL/GenBank/DDBJ whole genome shotgun (WGS) entry which is preliminary data.</text>
</comment>